<dbReference type="PROSITE" id="PS50013">
    <property type="entry name" value="CHROMO_2"/>
    <property type="match status" value="1"/>
</dbReference>
<accession>A0A6J8CQV7</accession>
<dbReference type="OrthoDB" id="5959797at2759"/>
<feature type="domain" description="Chromo" evidence="3">
    <location>
        <begin position="43"/>
        <end position="90"/>
    </location>
</feature>
<organism evidence="4 5">
    <name type="scientific">Mytilus coruscus</name>
    <name type="common">Sea mussel</name>
    <dbReference type="NCBI Taxonomy" id="42192"/>
    <lineage>
        <taxon>Eukaryota</taxon>
        <taxon>Metazoa</taxon>
        <taxon>Spiralia</taxon>
        <taxon>Lophotrochozoa</taxon>
        <taxon>Mollusca</taxon>
        <taxon>Bivalvia</taxon>
        <taxon>Autobranchia</taxon>
        <taxon>Pteriomorphia</taxon>
        <taxon>Mytilida</taxon>
        <taxon>Mytiloidea</taxon>
        <taxon>Mytilidae</taxon>
        <taxon>Mytilinae</taxon>
        <taxon>Mytilus</taxon>
    </lineage>
</organism>
<dbReference type="GO" id="GO:0005634">
    <property type="term" value="C:nucleus"/>
    <property type="evidence" value="ECO:0007669"/>
    <property type="project" value="UniProtKB-SubCell"/>
</dbReference>
<evidence type="ECO:0000256" key="1">
    <source>
        <dbReference type="ARBA" id="ARBA00004123"/>
    </source>
</evidence>
<reference evidence="4 5" key="1">
    <citation type="submission" date="2020-06" db="EMBL/GenBank/DDBJ databases">
        <authorList>
            <person name="Li R."/>
            <person name="Bekaert M."/>
        </authorList>
    </citation>
    <scope>NUCLEOTIDE SEQUENCE [LARGE SCALE GENOMIC DNA]</scope>
    <source>
        <strain evidence="5">wild</strain>
    </source>
</reference>
<dbReference type="AlphaFoldDB" id="A0A6J8CQV7"/>
<dbReference type="Proteomes" id="UP000507470">
    <property type="component" value="Unassembled WGS sequence"/>
</dbReference>
<gene>
    <name evidence="4" type="ORF">MCOR_31726</name>
</gene>
<dbReference type="SUPFAM" id="SSF54160">
    <property type="entry name" value="Chromo domain-like"/>
    <property type="match status" value="1"/>
</dbReference>
<evidence type="ECO:0000259" key="3">
    <source>
        <dbReference type="PROSITE" id="PS50013"/>
    </source>
</evidence>
<dbReference type="InterPro" id="IPR023780">
    <property type="entry name" value="Chromo_domain"/>
</dbReference>
<keyword evidence="5" id="KW-1185">Reference proteome</keyword>
<dbReference type="InterPro" id="IPR000953">
    <property type="entry name" value="Chromo/chromo_shadow_dom"/>
</dbReference>
<evidence type="ECO:0000313" key="4">
    <source>
        <dbReference type="EMBL" id="CAC5397272.1"/>
    </source>
</evidence>
<dbReference type="Pfam" id="PF00385">
    <property type="entry name" value="Chromo"/>
    <property type="match status" value="1"/>
</dbReference>
<sequence length="254" mass="30032">MAGSHHNLRPKSEINWRKLCFGEPLPHQKKKTLEQRHTLPETYHIERIITKKSVPVQGLLYFVKWEGFHEDDSTWEPQSHLDVESMSNFFPAFISVDRLNSAARLFEDVIQQRLRPNNRTESTNLRFDLDVYRYCFNTDESVRIDSLDSLKKLPFSNGWNYKLNRQGYGRKITFPFRLRPKLQMRKIYLRKDEGSVETKFRPIEIVKIISASESFWGSSTCIYTLHQNVGQSDHTRQKANRDLFTNRYAIACID</sequence>
<dbReference type="EMBL" id="CACVKT020005672">
    <property type="protein sequence ID" value="CAC5397272.1"/>
    <property type="molecule type" value="Genomic_DNA"/>
</dbReference>
<dbReference type="Gene3D" id="2.40.50.40">
    <property type="match status" value="1"/>
</dbReference>
<dbReference type="CDD" id="cd00024">
    <property type="entry name" value="CD_CSD"/>
    <property type="match status" value="1"/>
</dbReference>
<name>A0A6J8CQV7_MYTCO</name>
<evidence type="ECO:0000313" key="5">
    <source>
        <dbReference type="Proteomes" id="UP000507470"/>
    </source>
</evidence>
<keyword evidence="2" id="KW-0539">Nucleus</keyword>
<dbReference type="SMART" id="SM00298">
    <property type="entry name" value="CHROMO"/>
    <property type="match status" value="1"/>
</dbReference>
<evidence type="ECO:0000256" key="2">
    <source>
        <dbReference type="ARBA" id="ARBA00023242"/>
    </source>
</evidence>
<proteinExistence type="predicted"/>
<comment type="subcellular location">
    <subcellularLocation>
        <location evidence="1">Nucleus</location>
    </subcellularLocation>
</comment>
<dbReference type="PROSITE" id="PS00598">
    <property type="entry name" value="CHROMO_1"/>
    <property type="match status" value="1"/>
</dbReference>
<dbReference type="InterPro" id="IPR023779">
    <property type="entry name" value="Chromodomain_CS"/>
</dbReference>
<dbReference type="InterPro" id="IPR016197">
    <property type="entry name" value="Chromo-like_dom_sf"/>
</dbReference>
<protein>
    <recommendedName>
        <fullName evidence="3">Chromo domain-containing protein</fullName>
    </recommendedName>
</protein>